<dbReference type="HOGENOM" id="CLU_2471262_0_0_1"/>
<evidence type="ECO:0000313" key="1">
    <source>
        <dbReference type="EMBL" id="EKC33334.1"/>
    </source>
</evidence>
<sequence length="88" mass="9823">MNEIAQLNKNRVTPRFGDLVPPHFIDGEPSEKLPDPVSALPHNITTSSRPAPKRRHALEDISQKESEKKQECFDVTATEAFLRSSNGV</sequence>
<gene>
    <name evidence="1" type="ORF">CGI_10004600</name>
</gene>
<name>K1QQ76_MAGGI</name>
<dbReference type="AlphaFoldDB" id="K1QQ76"/>
<dbReference type="EMBL" id="JH817936">
    <property type="protein sequence ID" value="EKC33334.1"/>
    <property type="molecule type" value="Genomic_DNA"/>
</dbReference>
<reference evidence="1" key="1">
    <citation type="journal article" date="2012" name="Nature">
        <title>The oyster genome reveals stress adaptation and complexity of shell formation.</title>
        <authorList>
            <person name="Zhang G."/>
            <person name="Fang X."/>
            <person name="Guo X."/>
            <person name="Li L."/>
            <person name="Luo R."/>
            <person name="Xu F."/>
            <person name="Yang P."/>
            <person name="Zhang L."/>
            <person name="Wang X."/>
            <person name="Qi H."/>
            <person name="Xiong Z."/>
            <person name="Que H."/>
            <person name="Xie Y."/>
            <person name="Holland P.W."/>
            <person name="Paps J."/>
            <person name="Zhu Y."/>
            <person name="Wu F."/>
            <person name="Chen Y."/>
            <person name="Wang J."/>
            <person name="Peng C."/>
            <person name="Meng J."/>
            <person name="Yang L."/>
            <person name="Liu J."/>
            <person name="Wen B."/>
            <person name="Zhang N."/>
            <person name="Huang Z."/>
            <person name="Zhu Q."/>
            <person name="Feng Y."/>
            <person name="Mount A."/>
            <person name="Hedgecock D."/>
            <person name="Xu Z."/>
            <person name="Liu Y."/>
            <person name="Domazet-Loso T."/>
            <person name="Du Y."/>
            <person name="Sun X."/>
            <person name="Zhang S."/>
            <person name="Liu B."/>
            <person name="Cheng P."/>
            <person name="Jiang X."/>
            <person name="Li J."/>
            <person name="Fan D."/>
            <person name="Wang W."/>
            <person name="Fu W."/>
            <person name="Wang T."/>
            <person name="Wang B."/>
            <person name="Zhang J."/>
            <person name="Peng Z."/>
            <person name="Li Y."/>
            <person name="Li N."/>
            <person name="Wang J."/>
            <person name="Chen M."/>
            <person name="He Y."/>
            <person name="Tan F."/>
            <person name="Song X."/>
            <person name="Zheng Q."/>
            <person name="Huang R."/>
            <person name="Yang H."/>
            <person name="Du X."/>
            <person name="Chen L."/>
            <person name="Yang M."/>
            <person name="Gaffney P.M."/>
            <person name="Wang S."/>
            <person name="Luo L."/>
            <person name="She Z."/>
            <person name="Ming Y."/>
            <person name="Huang W."/>
            <person name="Zhang S."/>
            <person name="Huang B."/>
            <person name="Zhang Y."/>
            <person name="Qu T."/>
            <person name="Ni P."/>
            <person name="Miao G."/>
            <person name="Wang J."/>
            <person name="Wang Q."/>
            <person name="Steinberg C.E."/>
            <person name="Wang H."/>
            <person name="Li N."/>
            <person name="Qian L."/>
            <person name="Zhang G."/>
            <person name="Li Y."/>
            <person name="Yang H."/>
            <person name="Liu X."/>
            <person name="Wang J."/>
            <person name="Yin Y."/>
            <person name="Wang J."/>
        </authorList>
    </citation>
    <scope>NUCLEOTIDE SEQUENCE [LARGE SCALE GENOMIC DNA]</scope>
    <source>
        <strain evidence="1">05x7-T-G4-1.051#20</strain>
    </source>
</reference>
<protein>
    <submittedName>
        <fullName evidence="1">Uncharacterized protein</fullName>
    </submittedName>
</protein>
<accession>K1QQ76</accession>
<dbReference type="InParanoid" id="K1QQ76"/>
<proteinExistence type="predicted"/>
<organism evidence="1">
    <name type="scientific">Magallana gigas</name>
    <name type="common">Pacific oyster</name>
    <name type="synonym">Crassostrea gigas</name>
    <dbReference type="NCBI Taxonomy" id="29159"/>
    <lineage>
        <taxon>Eukaryota</taxon>
        <taxon>Metazoa</taxon>
        <taxon>Spiralia</taxon>
        <taxon>Lophotrochozoa</taxon>
        <taxon>Mollusca</taxon>
        <taxon>Bivalvia</taxon>
        <taxon>Autobranchia</taxon>
        <taxon>Pteriomorphia</taxon>
        <taxon>Ostreida</taxon>
        <taxon>Ostreoidea</taxon>
        <taxon>Ostreidae</taxon>
        <taxon>Magallana</taxon>
    </lineage>
</organism>